<organism evidence="2 3">
    <name type="scientific">Entamoeba nuttalli</name>
    <dbReference type="NCBI Taxonomy" id="412467"/>
    <lineage>
        <taxon>Eukaryota</taxon>
        <taxon>Amoebozoa</taxon>
        <taxon>Evosea</taxon>
        <taxon>Archamoebae</taxon>
        <taxon>Mastigamoebida</taxon>
        <taxon>Entamoebidae</taxon>
        <taxon>Entamoeba</taxon>
    </lineage>
</organism>
<evidence type="ECO:0000256" key="1">
    <source>
        <dbReference type="SAM" id="Coils"/>
    </source>
</evidence>
<dbReference type="EMBL" id="BAAFRS010000080">
    <property type="protein sequence ID" value="GAB1221368.1"/>
    <property type="molecule type" value="Genomic_DNA"/>
</dbReference>
<dbReference type="Proteomes" id="UP001628156">
    <property type="component" value="Unassembled WGS sequence"/>
</dbReference>
<keyword evidence="3" id="KW-1185">Reference proteome</keyword>
<evidence type="ECO:0000313" key="3">
    <source>
        <dbReference type="Proteomes" id="UP001628156"/>
    </source>
</evidence>
<evidence type="ECO:0000313" key="2">
    <source>
        <dbReference type="EMBL" id="GAB1221368.1"/>
    </source>
</evidence>
<protein>
    <submittedName>
        <fullName evidence="2">Uncharacterized protein</fullName>
    </submittedName>
</protein>
<accession>A0ABQ0DEV1</accession>
<reference evidence="2 3" key="1">
    <citation type="journal article" date="2019" name="PLoS Negl. Trop. Dis.">
        <title>Whole genome sequencing of Entamoeba nuttalli reveals mammalian host-related molecular signatures and a novel octapeptide-repeat surface protein.</title>
        <authorList>
            <person name="Tanaka M."/>
            <person name="Makiuchi T."/>
            <person name="Komiyama T."/>
            <person name="Shiina T."/>
            <person name="Osaki K."/>
            <person name="Tachibana H."/>
        </authorList>
    </citation>
    <scope>NUCLEOTIDE SEQUENCE [LARGE SCALE GENOMIC DNA]</scope>
    <source>
        <strain evidence="2 3">P19-061405</strain>
    </source>
</reference>
<sequence length="270" mass="32429">MEDIDLTKIEKNISTKVKNVLRKYNYIYESWGNLLNKIDVVKLENKELKNSIIENTEKIKEKEDQINKLKASIEAETIKKEKEKQQSNINRKSREPTVQELVLSQKTQKQNIEEKTTNEAPSYVITNILNNSFQNSLIFNLYYEDRQVDIRNIIWSTLSNSLILFETEELKYFGIFMNQAFFFLIDSRIEMVQPNTFNYFDIHLNNEQPYLFIDNYFYLFKKEIIINDIENHVNPLFKQVVRSWMTNQIDTKQTTIKIRRVFIWNIIQLI</sequence>
<keyword evidence="1" id="KW-0175">Coiled coil</keyword>
<name>A0ABQ0DEV1_9EUKA</name>
<proteinExistence type="predicted"/>
<comment type="caution">
    <text evidence="2">The sequence shown here is derived from an EMBL/GenBank/DDBJ whole genome shotgun (WGS) entry which is preliminary data.</text>
</comment>
<gene>
    <name evidence="2" type="ORF">ENUP19_0080G0005</name>
</gene>
<feature type="coiled-coil region" evidence="1">
    <location>
        <begin position="45"/>
        <end position="95"/>
    </location>
</feature>